<organism evidence="2 3">
    <name type="scientific">Rhododendron griersonianum</name>
    <dbReference type="NCBI Taxonomy" id="479676"/>
    <lineage>
        <taxon>Eukaryota</taxon>
        <taxon>Viridiplantae</taxon>
        <taxon>Streptophyta</taxon>
        <taxon>Embryophyta</taxon>
        <taxon>Tracheophyta</taxon>
        <taxon>Spermatophyta</taxon>
        <taxon>Magnoliopsida</taxon>
        <taxon>eudicotyledons</taxon>
        <taxon>Gunneridae</taxon>
        <taxon>Pentapetalae</taxon>
        <taxon>asterids</taxon>
        <taxon>Ericales</taxon>
        <taxon>Ericaceae</taxon>
        <taxon>Ericoideae</taxon>
        <taxon>Rhodoreae</taxon>
        <taxon>Rhododendron</taxon>
    </lineage>
</organism>
<accession>A0AAV6JTI8</accession>
<feature type="region of interest" description="Disordered" evidence="1">
    <location>
        <begin position="1"/>
        <end position="74"/>
    </location>
</feature>
<feature type="compositionally biased region" description="Acidic residues" evidence="1">
    <location>
        <begin position="188"/>
        <end position="197"/>
    </location>
</feature>
<gene>
    <name evidence="2" type="ORF">RHGRI_016252</name>
</gene>
<protein>
    <submittedName>
        <fullName evidence="2">Uncharacterized protein</fullName>
    </submittedName>
</protein>
<evidence type="ECO:0000313" key="2">
    <source>
        <dbReference type="EMBL" id="KAG5543456.1"/>
    </source>
</evidence>
<evidence type="ECO:0000313" key="3">
    <source>
        <dbReference type="Proteomes" id="UP000823749"/>
    </source>
</evidence>
<feature type="region of interest" description="Disordered" evidence="1">
    <location>
        <begin position="169"/>
        <end position="197"/>
    </location>
</feature>
<proteinExistence type="predicted"/>
<name>A0AAV6JTI8_9ERIC</name>
<dbReference type="Proteomes" id="UP000823749">
    <property type="component" value="Chromosome 6"/>
</dbReference>
<evidence type="ECO:0000256" key="1">
    <source>
        <dbReference type="SAM" id="MobiDB-lite"/>
    </source>
</evidence>
<dbReference type="EMBL" id="JACTNZ010000006">
    <property type="protein sequence ID" value="KAG5543456.1"/>
    <property type="molecule type" value="Genomic_DNA"/>
</dbReference>
<sequence>MHVMRGGEQGGNKLQRGTTGRASCHAKEDNQVLATQGLEDQQTNIQKSDEILNQDVGEESNKEENSHFTQGLDSVVQDSVDSEIESEEEHISPLNEDHHREAQVIESVEGIRQQQEIETNALAVNSPVEIDSNVRASQIQGINLHVDFRARDTEKGSRKARRRNLYELSQSFEGNKDEYVSDSYSEGQEQDMTSEEL</sequence>
<feature type="compositionally biased region" description="Polar residues" evidence="1">
    <location>
        <begin position="32"/>
        <end position="46"/>
    </location>
</feature>
<comment type="caution">
    <text evidence="2">The sequence shown here is derived from an EMBL/GenBank/DDBJ whole genome shotgun (WGS) entry which is preliminary data.</text>
</comment>
<dbReference type="AlphaFoldDB" id="A0AAV6JTI8"/>
<reference evidence="2 3" key="1">
    <citation type="submission" date="2020-08" db="EMBL/GenBank/DDBJ databases">
        <title>Plant Genome Project.</title>
        <authorList>
            <person name="Zhang R.-G."/>
        </authorList>
    </citation>
    <scope>NUCLEOTIDE SEQUENCE [LARGE SCALE GENOMIC DNA]</scope>
    <source>
        <strain evidence="2">WSP0</strain>
        <tissue evidence="2">Leaf</tissue>
    </source>
</reference>
<keyword evidence="3" id="KW-1185">Reference proteome</keyword>